<protein>
    <recommendedName>
        <fullName evidence="3">Trep_Strep domain-containing protein</fullName>
    </recommendedName>
</protein>
<dbReference type="InterPro" id="IPR011733">
    <property type="entry name" value="CHP02185_IM"/>
</dbReference>
<evidence type="ECO:0000313" key="2">
    <source>
        <dbReference type="EMBL" id="MPM60137.1"/>
    </source>
</evidence>
<feature type="transmembrane region" description="Helical" evidence="1">
    <location>
        <begin position="93"/>
        <end position="115"/>
    </location>
</feature>
<dbReference type="AlphaFoldDB" id="A0A645B400"/>
<organism evidence="2">
    <name type="scientific">bioreactor metagenome</name>
    <dbReference type="NCBI Taxonomy" id="1076179"/>
    <lineage>
        <taxon>unclassified sequences</taxon>
        <taxon>metagenomes</taxon>
        <taxon>ecological metagenomes</taxon>
    </lineage>
</organism>
<name>A0A645B400_9ZZZZ</name>
<keyword evidence="1" id="KW-0472">Membrane</keyword>
<keyword evidence="1" id="KW-0812">Transmembrane</keyword>
<sequence length="128" mass="13976">MIIAIIFVVMGHGPWMLLTAVLGGILGELMLKKGNYNSVNHARTAFTIATISGLGNWLPIFFARDKYIEQMLQMGYGQDYATKMLSVLPNWSLIPITLLGMLGTYIGCTIGIAILKKHFVKAGMAKGV</sequence>
<feature type="transmembrane region" description="Helical" evidence="1">
    <location>
        <begin position="12"/>
        <end position="31"/>
    </location>
</feature>
<evidence type="ECO:0008006" key="3">
    <source>
        <dbReference type="Google" id="ProtNLM"/>
    </source>
</evidence>
<feature type="transmembrane region" description="Helical" evidence="1">
    <location>
        <begin position="43"/>
        <end position="62"/>
    </location>
</feature>
<keyword evidence="1" id="KW-1133">Transmembrane helix</keyword>
<comment type="caution">
    <text evidence="2">The sequence shown here is derived from an EMBL/GenBank/DDBJ whole genome shotgun (WGS) entry which is preliminary data.</text>
</comment>
<reference evidence="2" key="1">
    <citation type="submission" date="2019-08" db="EMBL/GenBank/DDBJ databases">
        <authorList>
            <person name="Kucharzyk K."/>
            <person name="Murdoch R.W."/>
            <person name="Higgins S."/>
            <person name="Loffler F."/>
        </authorList>
    </citation>
    <scope>NUCLEOTIDE SEQUENCE</scope>
</reference>
<evidence type="ECO:0000256" key="1">
    <source>
        <dbReference type="SAM" id="Phobius"/>
    </source>
</evidence>
<proteinExistence type="predicted"/>
<dbReference type="Pfam" id="PF09605">
    <property type="entry name" value="Trep_Strep"/>
    <property type="match status" value="1"/>
</dbReference>
<dbReference type="EMBL" id="VSSQ01017645">
    <property type="protein sequence ID" value="MPM60137.1"/>
    <property type="molecule type" value="Genomic_DNA"/>
</dbReference>
<accession>A0A645B400</accession>
<gene>
    <name evidence="2" type="ORF">SDC9_106984</name>
</gene>